<dbReference type="GO" id="GO:0030295">
    <property type="term" value="F:protein kinase activator activity"/>
    <property type="evidence" value="ECO:0007669"/>
    <property type="project" value="TreeGrafter"/>
</dbReference>
<evidence type="ECO:0000256" key="8">
    <source>
        <dbReference type="ARBA" id="ARBA00022840"/>
    </source>
</evidence>
<dbReference type="InterPro" id="IPR050351">
    <property type="entry name" value="BphY/WalK/GraS-like"/>
</dbReference>
<evidence type="ECO:0000256" key="4">
    <source>
        <dbReference type="ARBA" id="ARBA00022553"/>
    </source>
</evidence>
<dbReference type="InterPro" id="IPR003594">
    <property type="entry name" value="HATPase_dom"/>
</dbReference>
<evidence type="ECO:0000256" key="9">
    <source>
        <dbReference type="ARBA" id="ARBA00023012"/>
    </source>
</evidence>
<name>A0A4Q0I538_9FIRM</name>
<evidence type="ECO:0000256" key="2">
    <source>
        <dbReference type="ARBA" id="ARBA00004370"/>
    </source>
</evidence>
<organism evidence="11 12">
    <name type="scientific">Acetivibrio mesophilus</name>
    <dbReference type="NCBI Taxonomy" id="2487273"/>
    <lineage>
        <taxon>Bacteria</taxon>
        <taxon>Bacillati</taxon>
        <taxon>Bacillota</taxon>
        <taxon>Clostridia</taxon>
        <taxon>Eubacteriales</taxon>
        <taxon>Oscillospiraceae</taxon>
        <taxon>Acetivibrio</taxon>
    </lineage>
</organism>
<dbReference type="OrthoDB" id="9764522at2"/>
<dbReference type="Pfam" id="PF00512">
    <property type="entry name" value="HisKA"/>
    <property type="match status" value="1"/>
</dbReference>
<dbReference type="SUPFAM" id="SSF47384">
    <property type="entry name" value="Homodimeric domain of signal transducing histidine kinase"/>
    <property type="match status" value="1"/>
</dbReference>
<evidence type="ECO:0000256" key="5">
    <source>
        <dbReference type="ARBA" id="ARBA00022679"/>
    </source>
</evidence>
<gene>
    <name evidence="11" type="ORF">EFD62_07190</name>
</gene>
<dbReference type="AlphaFoldDB" id="A0A4Q0I538"/>
<dbReference type="GO" id="GO:0005524">
    <property type="term" value="F:ATP binding"/>
    <property type="evidence" value="ECO:0007669"/>
    <property type="project" value="UniProtKB-KW"/>
</dbReference>
<dbReference type="InterPro" id="IPR004358">
    <property type="entry name" value="Sig_transdc_His_kin-like_C"/>
</dbReference>
<dbReference type="Pfam" id="PF02518">
    <property type="entry name" value="HATPase_c"/>
    <property type="match status" value="1"/>
</dbReference>
<keyword evidence="6" id="KW-0547">Nucleotide-binding</keyword>
<evidence type="ECO:0000259" key="10">
    <source>
        <dbReference type="PROSITE" id="PS50109"/>
    </source>
</evidence>
<comment type="catalytic activity">
    <reaction evidence="1">
        <text>ATP + protein L-histidine = ADP + protein N-phospho-L-histidine.</text>
        <dbReference type="EC" id="2.7.13.3"/>
    </reaction>
</comment>
<dbReference type="Proteomes" id="UP000289166">
    <property type="component" value="Unassembled WGS sequence"/>
</dbReference>
<dbReference type="InterPro" id="IPR036890">
    <property type="entry name" value="HATPase_C_sf"/>
</dbReference>
<comment type="subcellular location">
    <subcellularLocation>
        <location evidence="2">Membrane</location>
    </subcellularLocation>
</comment>
<dbReference type="InterPro" id="IPR036097">
    <property type="entry name" value="HisK_dim/P_sf"/>
</dbReference>
<dbReference type="CDD" id="cd00082">
    <property type="entry name" value="HisKA"/>
    <property type="match status" value="1"/>
</dbReference>
<evidence type="ECO:0000313" key="12">
    <source>
        <dbReference type="Proteomes" id="UP000289166"/>
    </source>
</evidence>
<dbReference type="Gene3D" id="3.30.565.10">
    <property type="entry name" value="Histidine kinase-like ATPase, C-terminal domain"/>
    <property type="match status" value="1"/>
</dbReference>
<dbReference type="InterPro" id="IPR003661">
    <property type="entry name" value="HisK_dim/P_dom"/>
</dbReference>
<dbReference type="GO" id="GO:0000155">
    <property type="term" value="F:phosphorelay sensor kinase activity"/>
    <property type="evidence" value="ECO:0007669"/>
    <property type="project" value="InterPro"/>
</dbReference>
<accession>A0A4Q0I538</accession>
<evidence type="ECO:0000313" key="11">
    <source>
        <dbReference type="EMBL" id="RXE59433.1"/>
    </source>
</evidence>
<keyword evidence="12" id="KW-1185">Reference proteome</keyword>
<dbReference type="PROSITE" id="PS50109">
    <property type="entry name" value="HIS_KIN"/>
    <property type="match status" value="1"/>
</dbReference>
<keyword evidence="5" id="KW-0808">Transferase</keyword>
<dbReference type="EMBL" id="RLII01000006">
    <property type="protein sequence ID" value="RXE59433.1"/>
    <property type="molecule type" value="Genomic_DNA"/>
</dbReference>
<keyword evidence="4" id="KW-0597">Phosphoprotein</keyword>
<dbReference type="InterPro" id="IPR005467">
    <property type="entry name" value="His_kinase_dom"/>
</dbReference>
<dbReference type="GO" id="GO:0007234">
    <property type="term" value="P:osmosensory signaling via phosphorelay pathway"/>
    <property type="evidence" value="ECO:0007669"/>
    <property type="project" value="TreeGrafter"/>
</dbReference>
<dbReference type="SMART" id="SM00388">
    <property type="entry name" value="HisKA"/>
    <property type="match status" value="1"/>
</dbReference>
<keyword evidence="9" id="KW-0902">Two-component regulatory system</keyword>
<dbReference type="EC" id="2.7.13.3" evidence="3"/>
<evidence type="ECO:0000256" key="6">
    <source>
        <dbReference type="ARBA" id="ARBA00022741"/>
    </source>
</evidence>
<dbReference type="RefSeq" id="WP_069195707.1">
    <property type="nucleotide sequence ID" value="NZ_RLII01000006.1"/>
</dbReference>
<dbReference type="GO" id="GO:0000156">
    <property type="term" value="F:phosphorelay response regulator activity"/>
    <property type="evidence" value="ECO:0007669"/>
    <property type="project" value="TreeGrafter"/>
</dbReference>
<evidence type="ECO:0000256" key="7">
    <source>
        <dbReference type="ARBA" id="ARBA00022777"/>
    </source>
</evidence>
<dbReference type="SMART" id="SM00387">
    <property type="entry name" value="HATPase_c"/>
    <property type="match status" value="1"/>
</dbReference>
<feature type="domain" description="Histidine kinase" evidence="10">
    <location>
        <begin position="36"/>
        <end position="239"/>
    </location>
</feature>
<dbReference type="PRINTS" id="PR00344">
    <property type="entry name" value="BCTRLSENSOR"/>
</dbReference>
<dbReference type="Gene3D" id="1.10.287.130">
    <property type="match status" value="1"/>
</dbReference>
<keyword evidence="8" id="KW-0067">ATP-binding</keyword>
<protein>
    <recommendedName>
        <fullName evidence="3">histidine kinase</fullName>
        <ecNumber evidence="3">2.7.13.3</ecNumber>
    </recommendedName>
</protein>
<dbReference type="CDD" id="cd00075">
    <property type="entry name" value="HATPase"/>
    <property type="match status" value="1"/>
</dbReference>
<comment type="caution">
    <text evidence="11">The sequence shown here is derived from an EMBL/GenBank/DDBJ whole genome shotgun (WGS) entry which is preliminary data.</text>
</comment>
<sequence length="239" mass="26799">MQAWENTVEFGNTDILKHKRVESYQKTIATAELMAAAIHDLKNPLASIRGLGQLGMLTSSSKKERSYFERIIKQVDSLNTSVIDLLNVFKPEKSVRANPSLIVKEVLDEFQATCDINNIELVFIARCEGEISLHIKVFKRAIENLVRNAVQVLANGGRIKIYTSENDSNFFMSINDNGPGIPEEAKESMFQPFVYQRKDGTGLGLFMVQHAIAEVHGGKIWFDSELGKGTTFYISLPKN</sequence>
<proteinExistence type="predicted"/>
<keyword evidence="7 11" id="KW-0418">Kinase</keyword>
<dbReference type="SUPFAM" id="SSF55874">
    <property type="entry name" value="ATPase domain of HSP90 chaperone/DNA topoisomerase II/histidine kinase"/>
    <property type="match status" value="1"/>
</dbReference>
<reference evidence="12" key="1">
    <citation type="submission" date="2018-11" db="EMBL/GenBank/DDBJ databases">
        <title>Genome sequencing of a novel mesophilic and cellulolytic organism within the genus Hungateiclostridium.</title>
        <authorList>
            <person name="Rettenmaier R."/>
            <person name="Liebl W."/>
            <person name="Zverlov V."/>
        </authorList>
    </citation>
    <scope>NUCLEOTIDE SEQUENCE [LARGE SCALE GENOMIC DNA]</scope>
    <source>
        <strain evidence="12">N2K1</strain>
    </source>
</reference>
<dbReference type="PANTHER" id="PTHR42878:SF7">
    <property type="entry name" value="SENSOR HISTIDINE KINASE GLRK"/>
    <property type="match status" value="1"/>
</dbReference>
<evidence type="ECO:0000256" key="1">
    <source>
        <dbReference type="ARBA" id="ARBA00000085"/>
    </source>
</evidence>
<dbReference type="PANTHER" id="PTHR42878">
    <property type="entry name" value="TWO-COMPONENT HISTIDINE KINASE"/>
    <property type="match status" value="1"/>
</dbReference>
<evidence type="ECO:0000256" key="3">
    <source>
        <dbReference type="ARBA" id="ARBA00012438"/>
    </source>
</evidence>